<sequence length="49" mass="5514">MFKDMHRPIEENDEFSEGDAAKKGKLNTGSSSVEALSQLLVSFKEQQQQ</sequence>
<dbReference type="Proteomes" id="UP000488956">
    <property type="component" value="Unassembled WGS sequence"/>
</dbReference>
<name>A0A6G0NJU6_9STRA</name>
<reference evidence="4 5" key="1">
    <citation type="submission" date="2018-09" db="EMBL/GenBank/DDBJ databases">
        <title>Genomic investigation of the strawberry pathogen Phytophthora fragariae indicates pathogenicity is determined by transcriptional variation in three key races.</title>
        <authorList>
            <person name="Adams T.M."/>
            <person name="Armitage A.D."/>
            <person name="Sobczyk M.K."/>
            <person name="Bates H.J."/>
            <person name="Dunwell J.M."/>
            <person name="Nellist C.F."/>
            <person name="Harrison R.J."/>
        </authorList>
    </citation>
    <scope>NUCLEOTIDE SEQUENCE [LARGE SCALE GENOMIC DNA]</scope>
    <source>
        <strain evidence="3 4">BC-23</strain>
        <strain evidence="2 5">ONT-3</strain>
    </source>
</reference>
<organism evidence="3 4">
    <name type="scientific">Phytophthora fragariae</name>
    <dbReference type="NCBI Taxonomy" id="53985"/>
    <lineage>
        <taxon>Eukaryota</taxon>
        <taxon>Sar</taxon>
        <taxon>Stramenopiles</taxon>
        <taxon>Oomycota</taxon>
        <taxon>Peronosporomycetes</taxon>
        <taxon>Peronosporales</taxon>
        <taxon>Peronosporaceae</taxon>
        <taxon>Phytophthora</taxon>
    </lineage>
</organism>
<evidence type="ECO:0000313" key="3">
    <source>
        <dbReference type="EMBL" id="KAE9211252.1"/>
    </source>
</evidence>
<proteinExistence type="predicted"/>
<evidence type="ECO:0000256" key="1">
    <source>
        <dbReference type="SAM" id="MobiDB-lite"/>
    </source>
</evidence>
<feature type="region of interest" description="Disordered" evidence="1">
    <location>
        <begin position="1"/>
        <end position="28"/>
    </location>
</feature>
<feature type="compositionally biased region" description="Basic and acidic residues" evidence="1">
    <location>
        <begin position="1"/>
        <end position="10"/>
    </location>
</feature>
<comment type="caution">
    <text evidence="3">The sequence shown here is derived from an EMBL/GenBank/DDBJ whole genome shotgun (WGS) entry which is preliminary data.</text>
</comment>
<evidence type="ECO:0000313" key="5">
    <source>
        <dbReference type="Proteomes" id="UP000488956"/>
    </source>
</evidence>
<protein>
    <submittedName>
        <fullName evidence="3">Uncharacterized protein</fullName>
    </submittedName>
</protein>
<gene>
    <name evidence="3" type="ORF">PF004_g15981</name>
    <name evidence="2" type="ORF">PF010_g3101</name>
</gene>
<evidence type="ECO:0000313" key="2">
    <source>
        <dbReference type="EMBL" id="KAE9132662.1"/>
    </source>
</evidence>
<dbReference type="EMBL" id="QXFX01000092">
    <property type="protein sequence ID" value="KAE9132662.1"/>
    <property type="molecule type" value="Genomic_DNA"/>
</dbReference>
<evidence type="ECO:0000313" key="4">
    <source>
        <dbReference type="Proteomes" id="UP000476176"/>
    </source>
</evidence>
<dbReference type="Proteomes" id="UP000476176">
    <property type="component" value="Unassembled WGS sequence"/>
</dbReference>
<accession>A0A6G0NJU6</accession>
<dbReference type="EMBL" id="QXGC01001102">
    <property type="protein sequence ID" value="KAE9211252.1"/>
    <property type="molecule type" value="Genomic_DNA"/>
</dbReference>
<dbReference type="AlphaFoldDB" id="A0A6G0NJU6"/>